<name>A0A6A1W8C1_9ROSI</name>
<dbReference type="InterPro" id="IPR036291">
    <property type="entry name" value="NAD(P)-bd_dom_sf"/>
</dbReference>
<protein>
    <submittedName>
        <fullName evidence="2">Glucose and ribitol dehydrogenase</fullName>
    </submittedName>
</protein>
<feature type="compositionally biased region" description="Polar residues" evidence="1">
    <location>
        <begin position="34"/>
        <end position="43"/>
    </location>
</feature>
<dbReference type="AlphaFoldDB" id="A0A6A1W8C1"/>
<accession>A0A6A1W8C1</accession>
<evidence type="ECO:0000313" key="2">
    <source>
        <dbReference type="EMBL" id="KAB1219040.1"/>
    </source>
</evidence>
<keyword evidence="3" id="KW-1185">Reference proteome</keyword>
<dbReference type="SUPFAM" id="SSF51735">
    <property type="entry name" value="NAD(P)-binding Rossmann-fold domains"/>
    <property type="match status" value="1"/>
</dbReference>
<feature type="compositionally biased region" description="Acidic residues" evidence="1">
    <location>
        <begin position="23"/>
        <end position="33"/>
    </location>
</feature>
<feature type="compositionally biased region" description="Acidic residues" evidence="1">
    <location>
        <begin position="44"/>
        <end position="61"/>
    </location>
</feature>
<evidence type="ECO:0000313" key="3">
    <source>
        <dbReference type="Proteomes" id="UP000516437"/>
    </source>
</evidence>
<dbReference type="EMBL" id="RXIC02000021">
    <property type="protein sequence ID" value="KAB1219040.1"/>
    <property type="molecule type" value="Genomic_DNA"/>
</dbReference>
<comment type="caution">
    <text evidence="2">The sequence shown here is derived from an EMBL/GenBank/DDBJ whole genome shotgun (WGS) entry which is preliminary data.</text>
</comment>
<feature type="region of interest" description="Disordered" evidence="1">
    <location>
        <begin position="23"/>
        <end position="61"/>
    </location>
</feature>
<gene>
    <name evidence="2" type="ORF">CJ030_MR3G015044</name>
</gene>
<evidence type="ECO:0000256" key="1">
    <source>
        <dbReference type="SAM" id="MobiDB-lite"/>
    </source>
</evidence>
<dbReference type="OrthoDB" id="47007at2759"/>
<dbReference type="Gene3D" id="3.40.50.720">
    <property type="entry name" value="NAD(P)-binding Rossmann-like Domain"/>
    <property type="match status" value="1"/>
</dbReference>
<organism evidence="2 3">
    <name type="scientific">Morella rubra</name>
    <name type="common">Chinese bayberry</name>
    <dbReference type="NCBI Taxonomy" id="262757"/>
    <lineage>
        <taxon>Eukaryota</taxon>
        <taxon>Viridiplantae</taxon>
        <taxon>Streptophyta</taxon>
        <taxon>Embryophyta</taxon>
        <taxon>Tracheophyta</taxon>
        <taxon>Spermatophyta</taxon>
        <taxon>Magnoliopsida</taxon>
        <taxon>eudicotyledons</taxon>
        <taxon>Gunneridae</taxon>
        <taxon>Pentapetalae</taxon>
        <taxon>rosids</taxon>
        <taxon>fabids</taxon>
        <taxon>Fagales</taxon>
        <taxon>Myricaceae</taxon>
        <taxon>Morella</taxon>
    </lineage>
</organism>
<reference evidence="2 3" key="1">
    <citation type="journal article" date="2019" name="Plant Biotechnol. J.">
        <title>The red bayberry genome and genetic basis of sex determination.</title>
        <authorList>
            <person name="Jia H.M."/>
            <person name="Jia H.J."/>
            <person name="Cai Q.L."/>
            <person name="Wang Y."/>
            <person name="Zhao H.B."/>
            <person name="Yang W.F."/>
            <person name="Wang G.Y."/>
            <person name="Li Y.H."/>
            <person name="Zhan D.L."/>
            <person name="Shen Y.T."/>
            <person name="Niu Q.F."/>
            <person name="Chang L."/>
            <person name="Qiu J."/>
            <person name="Zhao L."/>
            <person name="Xie H.B."/>
            <person name="Fu W.Y."/>
            <person name="Jin J."/>
            <person name="Li X.W."/>
            <person name="Jiao Y."/>
            <person name="Zhou C.C."/>
            <person name="Tu T."/>
            <person name="Chai C.Y."/>
            <person name="Gao J.L."/>
            <person name="Fan L.J."/>
            <person name="van de Weg E."/>
            <person name="Wang J.Y."/>
            <person name="Gao Z.S."/>
        </authorList>
    </citation>
    <scope>NUCLEOTIDE SEQUENCE [LARGE SCALE GENOMIC DNA]</scope>
    <source>
        <tissue evidence="2">Leaves</tissue>
    </source>
</reference>
<sequence length="111" mass="12248">MEAFSLLKYWRGDDGPFFDLELDVPNEEGDADGTNENQSVEQEVTCENESEEDEDKFDGGDEDVLQGKVAFVTGGDSGTGRAICHAFALENAIVAFMYMKGYEDKDAMDTL</sequence>
<proteinExistence type="predicted"/>
<dbReference type="Proteomes" id="UP000516437">
    <property type="component" value="Chromosome 3"/>
</dbReference>